<gene>
    <name evidence="3" type="ORF">CWO85_00800</name>
    <name evidence="4" type="ORF">CWO85_03080</name>
</gene>
<dbReference type="AlphaFoldDB" id="A0A660HM17"/>
<reference evidence="3 5" key="1">
    <citation type="journal article" date="2018" name="BMC Genomics">
        <title>Comparative genome analysis of jujube witches'-broom Phytoplasma, an obligate pathogen that causes jujube witches'-broom disease.</title>
        <authorList>
            <person name="Wang J."/>
            <person name="Song L."/>
            <person name="Jiao Q."/>
            <person name="Yang S."/>
            <person name="Gao R."/>
            <person name="Lu X."/>
            <person name="Zhou G."/>
        </authorList>
    </citation>
    <scope>NUCLEOTIDE SEQUENCE [LARGE SCALE GENOMIC DNA]</scope>
    <source>
        <strain evidence="3">Jwb-nky</strain>
    </source>
</reference>
<accession>A0A660HM17</accession>
<dbReference type="OrthoDB" id="9910181at2"/>
<feature type="domain" description="Sequence-variable mosaic (SVM) signal sequence" evidence="2">
    <location>
        <begin position="1"/>
        <end position="32"/>
    </location>
</feature>
<evidence type="ECO:0000256" key="1">
    <source>
        <dbReference type="SAM" id="Coils"/>
    </source>
</evidence>
<feature type="coiled-coil region" evidence="1">
    <location>
        <begin position="82"/>
        <end position="120"/>
    </location>
</feature>
<dbReference type="Pfam" id="PF12113">
    <property type="entry name" value="SVM_signal"/>
    <property type="match status" value="1"/>
</dbReference>
<evidence type="ECO:0000313" key="5">
    <source>
        <dbReference type="Proteomes" id="UP000272462"/>
    </source>
</evidence>
<dbReference type="Proteomes" id="UP000272462">
    <property type="component" value="Chromosome"/>
</dbReference>
<sequence>MMQIKNKLHLLPLFLMSFLGLFAFININPVMATDPKLPETSSRQPVNQNFTIEENIINLKQKIYDNATKITNIDKELQGSITDNQKENLLKLKENYKQLIDNQKEQLKTYKNLLNNLNDENN</sequence>
<dbReference type="InterPro" id="IPR021970">
    <property type="entry name" value="SVM_signal"/>
</dbReference>
<dbReference type="EMBL" id="CP025121">
    <property type="protein sequence ID" value="AYJ01078.1"/>
    <property type="molecule type" value="Genomic_DNA"/>
</dbReference>
<dbReference type="RefSeq" id="WP_121463809.1">
    <property type="nucleotide sequence ID" value="NZ_CP025121.1"/>
</dbReference>
<evidence type="ECO:0000313" key="4">
    <source>
        <dbReference type="EMBL" id="AYJ01461.1"/>
    </source>
</evidence>
<dbReference type="EMBL" id="CP025121">
    <property type="protein sequence ID" value="AYJ01461.1"/>
    <property type="molecule type" value="Genomic_DNA"/>
</dbReference>
<dbReference type="KEGG" id="pzi:CWO85_03080"/>
<evidence type="ECO:0000313" key="3">
    <source>
        <dbReference type="EMBL" id="AYJ01078.1"/>
    </source>
</evidence>
<name>A0A660HM17_ZIZJU</name>
<proteinExistence type="predicted"/>
<evidence type="ECO:0000259" key="2">
    <source>
        <dbReference type="Pfam" id="PF12113"/>
    </source>
</evidence>
<dbReference type="SMR" id="A0A660HM17"/>
<keyword evidence="1" id="KW-0175">Coiled coil</keyword>
<organism evidence="3 5">
    <name type="scientific">Ziziphus jujuba witches'-broom phytoplasma</name>
    <dbReference type="NCBI Taxonomy" id="135727"/>
    <lineage>
        <taxon>Bacteria</taxon>
        <taxon>Bacillati</taxon>
        <taxon>Mycoplasmatota</taxon>
        <taxon>Mollicutes</taxon>
        <taxon>Acholeplasmatales</taxon>
        <taxon>Acholeplasmataceae</taxon>
        <taxon>Candidatus Phytoplasma</taxon>
        <taxon>16SrV (Elm yellows group)</taxon>
    </lineage>
</organism>
<keyword evidence="5" id="KW-1185">Reference proteome</keyword>
<dbReference type="KEGG" id="pzi:CWO85_00800"/>
<protein>
    <submittedName>
        <fullName evidence="3">Effector protein</fullName>
    </submittedName>
</protein>